<evidence type="ECO:0000313" key="3">
    <source>
        <dbReference type="Proteomes" id="UP000295418"/>
    </source>
</evidence>
<keyword evidence="1" id="KW-0472">Membrane</keyword>
<dbReference type="EMBL" id="SKFG01000028">
    <property type="protein sequence ID" value="TCZ74009.1"/>
    <property type="molecule type" value="Genomic_DNA"/>
</dbReference>
<keyword evidence="1" id="KW-0812">Transmembrane</keyword>
<gene>
    <name evidence="2" type="ORF">E0485_20240</name>
</gene>
<accession>A0A4R4E3L4</accession>
<keyword evidence="3" id="KW-1185">Reference proteome</keyword>
<dbReference type="OrthoDB" id="2440830at2"/>
<comment type="caution">
    <text evidence="2">The sequence shown here is derived from an EMBL/GenBank/DDBJ whole genome shotgun (WGS) entry which is preliminary data.</text>
</comment>
<dbReference type="Proteomes" id="UP000295418">
    <property type="component" value="Unassembled WGS sequence"/>
</dbReference>
<sequence length="77" mass="8813">MLAIIGILAVVIVIIAVEVPRLLRGQLIKELWAFSVLLLFGTALSIAEALHIWIPTPMDWMIVVYKPVYDFFETWIM</sequence>
<keyword evidence="1" id="KW-1133">Transmembrane helix</keyword>
<reference evidence="2 3" key="1">
    <citation type="submission" date="2019-03" db="EMBL/GenBank/DDBJ databases">
        <authorList>
            <person name="Kim M.K.M."/>
        </authorList>
    </citation>
    <scope>NUCLEOTIDE SEQUENCE [LARGE SCALE GENOMIC DNA]</scope>
    <source>
        <strain evidence="2 3">18JY21-1</strain>
    </source>
</reference>
<name>A0A4R4E3L4_9BACL</name>
<evidence type="ECO:0000313" key="2">
    <source>
        <dbReference type="EMBL" id="TCZ74009.1"/>
    </source>
</evidence>
<proteinExistence type="predicted"/>
<dbReference type="AlphaFoldDB" id="A0A4R4E3L4"/>
<feature type="transmembrane region" description="Helical" evidence="1">
    <location>
        <begin position="32"/>
        <end position="54"/>
    </location>
</feature>
<evidence type="ECO:0000256" key="1">
    <source>
        <dbReference type="SAM" id="Phobius"/>
    </source>
</evidence>
<organism evidence="2 3">
    <name type="scientific">Paenibacillus albiflavus</name>
    <dbReference type="NCBI Taxonomy" id="2545760"/>
    <lineage>
        <taxon>Bacteria</taxon>
        <taxon>Bacillati</taxon>
        <taxon>Bacillota</taxon>
        <taxon>Bacilli</taxon>
        <taxon>Bacillales</taxon>
        <taxon>Paenibacillaceae</taxon>
        <taxon>Paenibacillus</taxon>
    </lineage>
</organism>
<protein>
    <submittedName>
        <fullName evidence="2">Uncharacterized protein</fullName>
    </submittedName>
</protein>